<feature type="transmembrane region" description="Helical" evidence="1">
    <location>
        <begin position="20"/>
        <end position="38"/>
    </location>
</feature>
<reference evidence="2" key="1">
    <citation type="submission" date="2014-05" db="EMBL/GenBank/DDBJ databases">
        <authorList>
            <person name="Chronopoulou M."/>
        </authorList>
    </citation>
    <scope>NUCLEOTIDE SEQUENCE</scope>
    <source>
        <tissue evidence="2">Whole organism</tissue>
    </source>
</reference>
<name>A0A0K2V3M3_LEPSM</name>
<sequence length="49" mass="5691">MSQKSFSFKNGTLVPTYTSLFIDIVILHSLFLIKYVIITKKMFYLVTSL</sequence>
<protein>
    <submittedName>
        <fullName evidence="2">Uncharacterized protein</fullName>
    </submittedName>
</protein>
<dbReference type="AlphaFoldDB" id="A0A0K2V3M3"/>
<organism evidence="2">
    <name type="scientific">Lepeophtheirus salmonis</name>
    <name type="common">Salmon louse</name>
    <name type="synonym">Caligus salmonis</name>
    <dbReference type="NCBI Taxonomy" id="72036"/>
    <lineage>
        <taxon>Eukaryota</taxon>
        <taxon>Metazoa</taxon>
        <taxon>Ecdysozoa</taxon>
        <taxon>Arthropoda</taxon>
        <taxon>Crustacea</taxon>
        <taxon>Multicrustacea</taxon>
        <taxon>Hexanauplia</taxon>
        <taxon>Copepoda</taxon>
        <taxon>Siphonostomatoida</taxon>
        <taxon>Caligidae</taxon>
        <taxon>Lepeophtheirus</taxon>
    </lineage>
</organism>
<dbReference type="EMBL" id="HACA01027200">
    <property type="protein sequence ID" value="CDW44561.1"/>
    <property type="molecule type" value="Transcribed_RNA"/>
</dbReference>
<keyword evidence="1" id="KW-0812">Transmembrane</keyword>
<keyword evidence="1" id="KW-1133">Transmembrane helix</keyword>
<evidence type="ECO:0000313" key="2">
    <source>
        <dbReference type="EMBL" id="CDW44561.1"/>
    </source>
</evidence>
<keyword evidence="1" id="KW-0472">Membrane</keyword>
<evidence type="ECO:0000256" key="1">
    <source>
        <dbReference type="SAM" id="Phobius"/>
    </source>
</evidence>
<proteinExistence type="predicted"/>
<accession>A0A0K2V3M3</accession>